<dbReference type="GeneID" id="5220056"/>
<dbReference type="GO" id="GO:0052170">
    <property type="term" value="P:symbiont-mediated suppression of host innate immune response"/>
    <property type="evidence" value="ECO:0007669"/>
    <property type="project" value="UniProtKB-KW"/>
</dbReference>
<evidence type="ECO:0000256" key="5">
    <source>
        <dbReference type="ARBA" id="ARBA00022463"/>
    </source>
</evidence>
<evidence type="ECO:0000256" key="10">
    <source>
        <dbReference type="ARBA" id="ARBA00022723"/>
    </source>
</evidence>
<dbReference type="KEGG" id="vg:5220056"/>
<keyword evidence="6" id="KW-0597">Phosphoprotein</keyword>
<dbReference type="PRINTS" id="PR00230">
    <property type="entry name" value="GEMCOATAL2"/>
</dbReference>
<evidence type="ECO:0000256" key="8">
    <source>
        <dbReference type="ARBA" id="ARBA00022581"/>
    </source>
</evidence>
<evidence type="ECO:0000256" key="13">
    <source>
        <dbReference type="ARBA" id="ARBA00023125"/>
    </source>
</evidence>
<evidence type="ECO:0000256" key="16">
    <source>
        <dbReference type="ARBA" id="ARBA00023280"/>
    </source>
</evidence>
<evidence type="ECO:0000256" key="6">
    <source>
        <dbReference type="ARBA" id="ARBA00022553"/>
    </source>
</evidence>
<evidence type="ECO:0000313" key="19">
    <source>
        <dbReference type="Proteomes" id="UP000203274"/>
    </source>
</evidence>
<comment type="function">
    <text evidence="17">Strong activator of the late viral genes promoters. Acts as a suppressor of RNA-mediated gene silencing, also known as post-transcriptional gene silencing (PTGS), a mechanism of plant viral defense that limits the accumulation of viral RNAs. Also suppresses the host basal defense by interacting with and inhibiting SNF1 kinase, a key regulator of cell metabolism implicated in innate antiviral defense. Determines pathogenicity.</text>
</comment>
<evidence type="ECO:0000256" key="12">
    <source>
        <dbReference type="ARBA" id="ARBA00022833"/>
    </source>
</evidence>
<organism evidence="18 19">
    <name type="scientific">Spilanthes yellow vein virus</name>
    <dbReference type="NCBI Taxonomy" id="390439"/>
    <lineage>
        <taxon>Viruses</taxon>
        <taxon>Monodnaviria</taxon>
        <taxon>Shotokuvirae</taxon>
        <taxon>Cressdnaviricota</taxon>
        <taxon>Repensiviricetes</taxon>
        <taxon>Geplafuvirales</taxon>
        <taxon>Geminiviridae</taxon>
        <taxon>Begomovirus</taxon>
        <taxon>Begomovirus spilanthis</taxon>
    </lineage>
</organism>
<comment type="subcellular location">
    <subcellularLocation>
        <location evidence="2 17">Host cytoplasm</location>
    </subcellularLocation>
    <subcellularLocation>
        <location evidence="1 17">Host nucleus</location>
    </subcellularLocation>
</comment>
<proteinExistence type="inferred from homology"/>
<keyword evidence="16" id="KW-0899">Viral immunoevasion</keyword>
<keyword evidence="14 17" id="KW-0010">Activator</keyword>
<dbReference type="EMBL" id="DQ641694">
    <property type="protein sequence ID" value="ABG26026.1"/>
    <property type="molecule type" value="Genomic_DNA"/>
</dbReference>
<dbReference type="InterPro" id="IPR000942">
    <property type="entry name" value="Gemini_AL2"/>
</dbReference>
<keyword evidence="15 17" id="KW-1035">Host cytoplasm</keyword>
<evidence type="ECO:0000256" key="17">
    <source>
        <dbReference type="RuleBase" id="RU363028"/>
    </source>
</evidence>
<reference evidence="18 19" key="1">
    <citation type="journal article" date="2008" name="J. Gen. Virol.">
        <title>Molecular characterization of begomoviruses and DNA satellites from Vietnam: additional evidence that the New World geminiviruses were present in the Old World prior to continental separation.</title>
        <authorList>
            <person name="Ha C."/>
            <person name="Coombs S."/>
            <person name="Revill P."/>
            <person name="Harding R."/>
            <person name="Vu M."/>
            <person name="Dale J."/>
        </authorList>
    </citation>
    <scope>NUCLEOTIDE SEQUENCE [LARGE SCALE GENOMIC DNA]</scope>
</reference>
<evidence type="ECO:0000313" key="18">
    <source>
        <dbReference type="EMBL" id="ABG26026.1"/>
    </source>
</evidence>
<keyword evidence="19" id="KW-1185">Reference proteome</keyword>
<keyword evidence="7 17" id="KW-1048">Host nucleus</keyword>
<dbReference type="OrthoDB" id="11041at10239"/>
<gene>
    <name evidence="18" type="primary">AC2</name>
</gene>
<evidence type="ECO:0000256" key="9">
    <source>
        <dbReference type="ARBA" id="ARBA00022632"/>
    </source>
</evidence>
<keyword evidence="11 17" id="KW-0863">Zinc-finger</keyword>
<name>A5H167_9GEMI</name>
<comment type="domain">
    <text evidence="17">The zinc finger and the transactivation region are involved in PTGS suppression.</text>
</comment>
<sequence length="144" mass="16656">MRSSSPSTSHCTLPNIKVQHREAKKKTIRRRRIDLKCGCTYYLSINCVNHGFSHRGTYHCSSSREWRLYLDNNKSPIFQDHQPREPTIPHGDRHHNNKDTIQLQPSESIGDTQMFSNLSSLDELTTSDIAFLESLQDPINDVFE</sequence>
<dbReference type="GO" id="GO:0030430">
    <property type="term" value="C:host cell cytoplasm"/>
    <property type="evidence" value="ECO:0007669"/>
    <property type="project" value="UniProtKB-SubCell"/>
</dbReference>
<dbReference type="GO" id="GO:0003677">
    <property type="term" value="F:DNA binding"/>
    <property type="evidence" value="ECO:0007669"/>
    <property type="project" value="UniProtKB-KW"/>
</dbReference>
<dbReference type="Pfam" id="PF01440">
    <property type="entry name" value="Gemini_AL2"/>
    <property type="match status" value="1"/>
</dbReference>
<dbReference type="GO" id="GO:0008270">
    <property type="term" value="F:zinc ion binding"/>
    <property type="evidence" value="ECO:0007669"/>
    <property type="project" value="UniProtKB-KW"/>
</dbReference>
<evidence type="ECO:0000256" key="11">
    <source>
        <dbReference type="ARBA" id="ARBA00022771"/>
    </source>
</evidence>
<evidence type="ECO:0000256" key="3">
    <source>
        <dbReference type="ARBA" id="ARBA00007672"/>
    </source>
</evidence>
<dbReference type="Proteomes" id="UP000203274">
    <property type="component" value="Segment DNA A"/>
</dbReference>
<keyword evidence="12 17" id="KW-0862">Zinc</keyword>
<dbReference type="GO" id="GO:0042025">
    <property type="term" value="C:host cell nucleus"/>
    <property type="evidence" value="ECO:0007669"/>
    <property type="project" value="UniProtKB-SubCell"/>
</dbReference>
<evidence type="ECO:0000256" key="2">
    <source>
        <dbReference type="ARBA" id="ARBA00004192"/>
    </source>
</evidence>
<keyword evidence="13 17" id="KW-0238">DNA-binding</keyword>
<keyword evidence="9" id="KW-1090">Inhibition of host innate immune response by virus</keyword>
<comment type="similarity">
    <text evidence="3 17">Belongs to the geminiviridae transcriptional activator protein family.</text>
</comment>
<keyword evidence="10 17" id="KW-0479">Metal-binding</keyword>
<protein>
    <recommendedName>
        <fullName evidence="4 17">Transcriptional activator protein</fullName>
        <shortName evidence="17">TrAP</shortName>
    </recommendedName>
</protein>
<comment type="subunit">
    <text evidence="17">Monomer. Homodimer. Homooligomer. Self-interaction correlates with nuclear localization and efficient activation of transcription.</text>
</comment>
<evidence type="ECO:0000256" key="15">
    <source>
        <dbReference type="ARBA" id="ARBA00023200"/>
    </source>
</evidence>
<evidence type="ECO:0000256" key="1">
    <source>
        <dbReference type="ARBA" id="ARBA00004147"/>
    </source>
</evidence>
<dbReference type="GO" id="GO:0005198">
    <property type="term" value="F:structural molecule activity"/>
    <property type="evidence" value="ECO:0007669"/>
    <property type="project" value="InterPro"/>
</dbReference>
<keyword evidence="5 17" id="KW-0941">Suppressor of RNA silencing</keyword>
<evidence type="ECO:0000256" key="4">
    <source>
        <dbReference type="ARBA" id="ARBA00014388"/>
    </source>
</evidence>
<evidence type="ECO:0000256" key="7">
    <source>
        <dbReference type="ARBA" id="ARBA00022562"/>
    </source>
</evidence>
<keyword evidence="8 17" id="KW-0945">Host-virus interaction</keyword>
<dbReference type="RefSeq" id="YP_001285763.1">
    <property type="nucleotide sequence ID" value="NC_009545.1"/>
</dbReference>
<accession>A5H167</accession>
<dbReference type="GO" id="GO:0019028">
    <property type="term" value="C:viral capsid"/>
    <property type="evidence" value="ECO:0007669"/>
    <property type="project" value="InterPro"/>
</dbReference>
<evidence type="ECO:0000256" key="14">
    <source>
        <dbReference type="ARBA" id="ARBA00023159"/>
    </source>
</evidence>